<dbReference type="InterPro" id="IPR007080">
    <property type="entry name" value="RNA_pol_Rpb1_1"/>
</dbReference>
<dbReference type="SUPFAM" id="SSF55979">
    <property type="entry name" value="DNA clamp"/>
    <property type="match status" value="2"/>
</dbReference>
<dbReference type="InterPro" id="IPR022648">
    <property type="entry name" value="Pr_cel_nuc_antig_N"/>
</dbReference>
<dbReference type="InterPro" id="IPR000730">
    <property type="entry name" value="Pr_cel_nuc_antig"/>
</dbReference>
<keyword evidence="9" id="KW-0862">Zinc</keyword>
<dbReference type="Gene3D" id="6.20.50.80">
    <property type="match status" value="1"/>
</dbReference>
<name>A0A8H6TIQ9_MYCCL</name>
<dbReference type="Pfam" id="PF00623">
    <property type="entry name" value="RNA_pol_Rpb1_2"/>
    <property type="match status" value="1"/>
</dbReference>
<dbReference type="FunFam" id="1.10.150.390:FF:000004">
    <property type="entry name" value="DNA-directed RNA polymerase subunit"/>
    <property type="match status" value="1"/>
</dbReference>
<feature type="compositionally biased region" description="Acidic residues" evidence="19">
    <location>
        <begin position="1702"/>
        <end position="1730"/>
    </location>
</feature>
<dbReference type="Pfam" id="PF04997">
    <property type="entry name" value="RNA_pol_Rpb1_1"/>
    <property type="match status" value="1"/>
</dbReference>
<evidence type="ECO:0000256" key="6">
    <source>
        <dbReference type="ARBA" id="ARBA00022679"/>
    </source>
</evidence>
<evidence type="ECO:0000256" key="9">
    <source>
        <dbReference type="ARBA" id="ARBA00022833"/>
    </source>
</evidence>
<dbReference type="EC" id="2.7.7.6" evidence="18"/>
<keyword evidence="17" id="KW-0235">DNA replication</keyword>
<dbReference type="GO" id="GO:0030337">
    <property type="term" value="F:DNA polymerase processivity factor activity"/>
    <property type="evidence" value="ECO:0007669"/>
    <property type="project" value="InterPro"/>
</dbReference>
<dbReference type="NCBIfam" id="TIGR00590">
    <property type="entry name" value="pcna"/>
    <property type="match status" value="1"/>
</dbReference>
<comment type="subunit">
    <text evidence="4">Component of the RNA polymerase III (Pol III) complex consisting of 17 subunits.</text>
</comment>
<feature type="domain" description="RNA polymerase N-terminal" evidence="20">
    <location>
        <begin position="244"/>
        <end position="544"/>
    </location>
</feature>
<dbReference type="SMART" id="SM00663">
    <property type="entry name" value="RPOLA_N"/>
    <property type="match status" value="1"/>
</dbReference>
<dbReference type="Gene3D" id="4.10.860.120">
    <property type="entry name" value="RNA polymerase II, clamp domain"/>
    <property type="match status" value="1"/>
</dbReference>
<feature type="compositionally biased region" description="Basic residues" evidence="19">
    <location>
        <begin position="1734"/>
        <end position="1752"/>
    </location>
</feature>
<dbReference type="SUPFAM" id="SSF64484">
    <property type="entry name" value="beta and beta-prime subunits of DNA dependent RNA-polymerase"/>
    <property type="match status" value="1"/>
</dbReference>
<evidence type="ECO:0000313" key="21">
    <source>
        <dbReference type="EMBL" id="KAF7318051.1"/>
    </source>
</evidence>
<dbReference type="InterPro" id="IPR042102">
    <property type="entry name" value="RNA_pol_Rpb1_3_sf"/>
</dbReference>
<dbReference type="Gene3D" id="1.10.132.30">
    <property type="match status" value="1"/>
</dbReference>
<comment type="similarity">
    <text evidence="2 18">Belongs to the RNA polymerase beta' chain family.</text>
</comment>
<dbReference type="InterPro" id="IPR035697">
    <property type="entry name" value="RNAP_III_RPC1_N"/>
</dbReference>
<evidence type="ECO:0000256" key="4">
    <source>
        <dbReference type="ARBA" id="ARBA00011206"/>
    </source>
</evidence>
<evidence type="ECO:0000256" key="16">
    <source>
        <dbReference type="RuleBase" id="RU000641"/>
    </source>
</evidence>
<dbReference type="GO" id="GO:0000428">
    <property type="term" value="C:DNA-directed RNA polymerase complex"/>
    <property type="evidence" value="ECO:0007669"/>
    <property type="project" value="UniProtKB-KW"/>
</dbReference>
<evidence type="ECO:0000256" key="17">
    <source>
        <dbReference type="RuleBase" id="RU003671"/>
    </source>
</evidence>
<dbReference type="InterPro" id="IPR022659">
    <property type="entry name" value="Pr_cel_nuc_antig_CS"/>
</dbReference>
<comment type="function">
    <text evidence="15">DNA-dependent RNA polymerase catalyzes the transcription of DNA into RNA using the four ribonucleoside triphosphates as substrates. Largest and catalytic core component of RNA polymerase III which synthesizes small RNAs, such as 5S rRNA and tRNAs. Forms the polymerase active center together with the second largest subunit. A single-stranded DNA template strand of the promoter is positioned within the central active site cleft of Pol III. A bridging helix emanates from RPC1 and crosses the cleft near the catalytic site and is thought to promote translocation of Pol III by acting as a ratchet that moves the RNA-DNA hybrid through the active site by switching from straight to bent conformations at each step of nucleotide addition.</text>
</comment>
<keyword evidence="10" id="KW-0460">Magnesium</keyword>
<evidence type="ECO:0000256" key="14">
    <source>
        <dbReference type="ARBA" id="ARBA00048552"/>
    </source>
</evidence>
<evidence type="ECO:0000259" key="20">
    <source>
        <dbReference type="SMART" id="SM00663"/>
    </source>
</evidence>
<dbReference type="GO" id="GO:0006275">
    <property type="term" value="P:regulation of DNA replication"/>
    <property type="evidence" value="ECO:0007669"/>
    <property type="project" value="InterPro"/>
</dbReference>
<dbReference type="Pfam" id="PF04983">
    <property type="entry name" value="RNA_pol_Rpb1_3"/>
    <property type="match status" value="1"/>
</dbReference>
<proteinExistence type="inferred from homology"/>
<dbReference type="GO" id="GO:0006260">
    <property type="term" value="P:DNA replication"/>
    <property type="evidence" value="ECO:0007669"/>
    <property type="project" value="UniProtKB-KW"/>
</dbReference>
<dbReference type="FunFam" id="1.10.274.100:FF:000005">
    <property type="entry name" value="DNA-directed RNA polymerase subunit"/>
    <property type="match status" value="1"/>
</dbReference>
<protein>
    <recommendedName>
        <fullName evidence="16 18">Multifunctional fusion protein</fullName>
    </recommendedName>
    <domain>
        <recommendedName>
            <fullName evidence="18">DNA-directed RNA polymerase subunit</fullName>
            <ecNumber evidence="18">2.7.7.6</ecNumber>
        </recommendedName>
    </domain>
    <domain>
        <recommendedName>
            <fullName evidence="16">DNA sliding clamp PCNA</fullName>
        </recommendedName>
    </domain>
</protein>
<dbReference type="CDD" id="cd02736">
    <property type="entry name" value="RNAP_III_Rpc1_C"/>
    <property type="match status" value="1"/>
</dbReference>
<evidence type="ECO:0000256" key="13">
    <source>
        <dbReference type="ARBA" id="ARBA00023242"/>
    </source>
</evidence>
<evidence type="ECO:0000256" key="10">
    <source>
        <dbReference type="ARBA" id="ARBA00022842"/>
    </source>
</evidence>
<evidence type="ECO:0000256" key="18">
    <source>
        <dbReference type="RuleBase" id="RU004279"/>
    </source>
</evidence>
<evidence type="ECO:0000256" key="2">
    <source>
        <dbReference type="ARBA" id="ARBA00006460"/>
    </source>
</evidence>
<keyword evidence="11 17" id="KW-0238">DNA-binding</keyword>
<dbReference type="FunFam" id="2.40.40.20:FF:000019">
    <property type="entry name" value="DNA-directed RNA polymerase II subunit RPB1"/>
    <property type="match status" value="1"/>
</dbReference>
<dbReference type="GO" id="GO:0006351">
    <property type="term" value="P:DNA-templated transcription"/>
    <property type="evidence" value="ECO:0007669"/>
    <property type="project" value="InterPro"/>
</dbReference>
<evidence type="ECO:0000256" key="12">
    <source>
        <dbReference type="ARBA" id="ARBA00023163"/>
    </source>
</evidence>
<comment type="function">
    <text evidence="16">This protein is an auxiliary protein of DNA polymerase delta and is involved in the control of eukaryotic DNA replication by increasing the polymerase's processivity during elongation of the leading strand.</text>
</comment>
<dbReference type="FunFam" id="4.10.860.120:FF:000004">
    <property type="entry name" value="DNA-directed RNA polymerase subunit"/>
    <property type="match status" value="1"/>
</dbReference>
<dbReference type="Proteomes" id="UP000613580">
    <property type="component" value="Unassembled WGS sequence"/>
</dbReference>
<dbReference type="Pfam" id="PF02747">
    <property type="entry name" value="PCNA_C"/>
    <property type="match status" value="2"/>
</dbReference>
<evidence type="ECO:0000256" key="3">
    <source>
        <dbReference type="ARBA" id="ARBA00010462"/>
    </source>
</evidence>
<feature type="region of interest" description="Disordered" evidence="19">
    <location>
        <begin position="1637"/>
        <end position="1761"/>
    </location>
</feature>
<dbReference type="InterPro" id="IPR038120">
    <property type="entry name" value="Rpb1_funnel_sf"/>
</dbReference>
<feature type="compositionally biased region" description="Basic and acidic residues" evidence="19">
    <location>
        <begin position="1649"/>
        <end position="1668"/>
    </location>
</feature>
<dbReference type="GO" id="GO:0003899">
    <property type="term" value="F:DNA-directed RNA polymerase activity"/>
    <property type="evidence" value="ECO:0007669"/>
    <property type="project" value="UniProtKB-EC"/>
</dbReference>
<gene>
    <name evidence="21" type="ORF">HMN09_00312800</name>
</gene>
<evidence type="ECO:0000256" key="7">
    <source>
        <dbReference type="ARBA" id="ARBA00022695"/>
    </source>
</evidence>
<dbReference type="PROSITE" id="PS00293">
    <property type="entry name" value="PCNA_2"/>
    <property type="match status" value="1"/>
</dbReference>
<dbReference type="CDD" id="cd00577">
    <property type="entry name" value="PCNA"/>
    <property type="match status" value="1"/>
</dbReference>
<keyword evidence="6 18" id="KW-0808">Transferase</keyword>
<dbReference type="InterPro" id="IPR015700">
    <property type="entry name" value="RPC1"/>
</dbReference>
<evidence type="ECO:0000256" key="5">
    <source>
        <dbReference type="ARBA" id="ARBA00022478"/>
    </source>
</evidence>
<keyword evidence="8" id="KW-0479">Metal-binding</keyword>
<dbReference type="InterPro" id="IPR035698">
    <property type="entry name" value="RNAP_III_Rpc1_C"/>
</dbReference>
<keyword evidence="12 18" id="KW-0804">Transcription</keyword>
<dbReference type="InterPro" id="IPR007083">
    <property type="entry name" value="RNA_pol_Rpb1_4"/>
</dbReference>
<dbReference type="PANTHER" id="PTHR48446:SF1">
    <property type="entry name" value="DNA-DIRECTED RNA POLYMERASE SUBUNIT BETA' N-TERMINAL SECTION"/>
    <property type="match status" value="1"/>
</dbReference>
<keyword evidence="22" id="KW-1185">Reference proteome</keyword>
<dbReference type="FunFam" id="3.30.1490.180:FF:000002">
    <property type="entry name" value="DNA-directed RNA polymerase subunit"/>
    <property type="match status" value="1"/>
</dbReference>
<dbReference type="InterPro" id="IPR006592">
    <property type="entry name" value="RNA_pol_N"/>
</dbReference>
<keyword evidence="5 18" id="KW-0240">DNA-directed RNA polymerase</keyword>
<comment type="subcellular location">
    <subcellularLocation>
        <location evidence="1 16">Nucleus</location>
    </subcellularLocation>
</comment>
<dbReference type="Pfam" id="PF04998">
    <property type="entry name" value="RNA_pol_Rpb1_5"/>
    <property type="match status" value="1"/>
</dbReference>
<dbReference type="Gene3D" id="3.10.150.10">
    <property type="entry name" value="DNA Polymerase III, subunit A, domain 2"/>
    <property type="match status" value="1"/>
</dbReference>
<feature type="compositionally biased region" description="Basic and acidic residues" evidence="19">
    <location>
        <begin position="1680"/>
        <end position="1691"/>
    </location>
</feature>
<feature type="compositionally biased region" description="Acidic residues" evidence="19">
    <location>
        <begin position="1669"/>
        <end position="1679"/>
    </location>
</feature>
<dbReference type="Gene3D" id="3.30.1490.180">
    <property type="entry name" value="RNA polymerase ii"/>
    <property type="match status" value="1"/>
</dbReference>
<evidence type="ECO:0000256" key="15">
    <source>
        <dbReference type="ARBA" id="ARBA00058108"/>
    </source>
</evidence>
<dbReference type="PANTHER" id="PTHR48446">
    <property type="entry name" value="DNA-DIRECTED RNA POLYMERASE SUBUNIT BETA' N-TERMINAL SECTION"/>
    <property type="match status" value="1"/>
</dbReference>
<dbReference type="Gene3D" id="2.40.40.20">
    <property type="match status" value="1"/>
</dbReference>
<comment type="similarity">
    <text evidence="3 17">Belongs to the PCNA family.</text>
</comment>
<organism evidence="21 22">
    <name type="scientific">Mycena chlorophos</name>
    <name type="common">Agaric fungus</name>
    <name type="synonym">Agaricus chlorophos</name>
    <dbReference type="NCBI Taxonomy" id="658473"/>
    <lineage>
        <taxon>Eukaryota</taxon>
        <taxon>Fungi</taxon>
        <taxon>Dikarya</taxon>
        <taxon>Basidiomycota</taxon>
        <taxon>Agaricomycotina</taxon>
        <taxon>Agaricomycetes</taxon>
        <taxon>Agaricomycetidae</taxon>
        <taxon>Agaricales</taxon>
        <taxon>Marasmiineae</taxon>
        <taxon>Mycenaceae</taxon>
        <taxon>Mycena</taxon>
    </lineage>
</organism>
<dbReference type="FunFam" id="1.10.132.30:FF:000001">
    <property type="entry name" value="DNA-directed RNA polymerase subunit"/>
    <property type="match status" value="1"/>
</dbReference>
<dbReference type="FunFam" id="3.10.150.10:FF:000008">
    <property type="entry name" value="Proliferating cell nuclear antigen"/>
    <property type="match status" value="1"/>
</dbReference>
<dbReference type="InterPro" id="IPR046938">
    <property type="entry name" value="DNA_clamp_sf"/>
</dbReference>
<dbReference type="Gene3D" id="3.70.10.10">
    <property type="match status" value="1"/>
</dbReference>
<evidence type="ECO:0000256" key="1">
    <source>
        <dbReference type="ARBA" id="ARBA00004123"/>
    </source>
</evidence>
<dbReference type="GO" id="GO:0046872">
    <property type="term" value="F:metal ion binding"/>
    <property type="evidence" value="ECO:0007669"/>
    <property type="project" value="UniProtKB-KW"/>
</dbReference>
<dbReference type="Gene3D" id="6.10.250.2940">
    <property type="match status" value="1"/>
</dbReference>
<dbReference type="InterPro" id="IPR007081">
    <property type="entry name" value="RNA_pol_Rpb1_5"/>
</dbReference>
<dbReference type="PRINTS" id="PR00339">
    <property type="entry name" value="PCNACYCLIN"/>
</dbReference>
<keyword evidence="7 18" id="KW-0548">Nucleotidyltransferase</keyword>
<dbReference type="GO" id="GO:0005634">
    <property type="term" value="C:nucleus"/>
    <property type="evidence" value="ECO:0007669"/>
    <property type="project" value="UniProtKB-SubCell"/>
</dbReference>
<dbReference type="Pfam" id="PF05000">
    <property type="entry name" value="RNA_pol_Rpb1_4"/>
    <property type="match status" value="1"/>
</dbReference>
<dbReference type="GO" id="GO:0003677">
    <property type="term" value="F:DNA binding"/>
    <property type="evidence" value="ECO:0007669"/>
    <property type="project" value="UniProtKB-KW"/>
</dbReference>
<dbReference type="EMBL" id="JACAZE010000004">
    <property type="protein sequence ID" value="KAF7318051.1"/>
    <property type="molecule type" value="Genomic_DNA"/>
</dbReference>
<accession>A0A8H6TIQ9</accession>
<evidence type="ECO:0000313" key="22">
    <source>
        <dbReference type="Proteomes" id="UP000613580"/>
    </source>
</evidence>
<dbReference type="Gene3D" id="1.10.150.390">
    <property type="match status" value="1"/>
</dbReference>
<evidence type="ECO:0000256" key="8">
    <source>
        <dbReference type="ARBA" id="ARBA00022723"/>
    </source>
</evidence>
<reference evidence="21" key="1">
    <citation type="submission" date="2020-05" db="EMBL/GenBank/DDBJ databases">
        <title>Mycena genomes resolve the evolution of fungal bioluminescence.</title>
        <authorList>
            <person name="Tsai I.J."/>
        </authorList>
    </citation>
    <scope>NUCLEOTIDE SEQUENCE</scope>
    <source>
        <strain evidence="21">110903Hualien_Pintung</strain>
    </source>
</reference>
<comment type="caution">
    <text evidence="21">The sequence shown here is derived from an EMBL/GenBank/DDBJ whole genome shotgun (WGS) entry which is preliminary data.</text>
</comment>
<evidence type="ECO:0000256" key="19">
    <source>
        <dbReference type="SAM" id="MobiDB-lite"/>
    </source>
</evidence>
<dbReference type="CDD" id="cd02583">
    <property type="entry name" value="RNAP_III_RPC1_N"/>
    <property type="match status" value="1"/>
</dbReference>
<comment type="catalytic activity">
    <reaction evidence="14 18">
        <text>RNA(n) + a ribonucleoside 5'-triphosphate = RNA(n+1) + diphosphate</text>
        <dbReference type="Rhea" id="RHEA:21248"/>
        <dbReference type="Rhea" id="RHEA-COMP:14527"/>
        <dbReference type="Rhea" id="RHEA-COMP:17342"/>
        <dbReference type="ChEBI" id="CHEBI:33019"/>
        <dbReference type="ChEBI" id="CHEBI:61557"/>
        <dbReference type="ChEBI" id="CHEBI:140395"/>
        <dbReference type="EC" id="2.7.7.6"/>
    </reaction>
</comment>
<dbReference type="Pfam" id="PF00705">
    <property type="entry name" value="PCNA_N"/>
    <property type="match status" value="1"/>
</dbReference>
<dbReference type="InterPro" id="IPR044893">
    <property type="entry name" value="RNA_pol_Rpb1_clamp_domain"/>
</dbReference>
<dbReference type="InterPro" id="IPR022649">
    <property type="entry name" value="Pr_cel_nuc_antig_C"/>
</dbReference>
<dbReference type="Gene3D" id="1.10.274.100">
    <property type="entry name" value="RNA polymerase Rpb1, domain 3"/>
    <property type="match status" value="1"/>
</dbReference>
<dbReference type="InterPro" id="IPR007066">
    <property type="entry name" value="RNA_pol_Rpb1_3"/>
</dbReference>
<dbReference type="InterPro" id="IPR000722">
    <property type="entry name" value="RNA_pol_asu"/>
</dbReference>
<evidence type="ECO:0000256" key="11">
    <source>
        <dbReference type="ARBA" id="ARBA00023125"/>
    </source>
</evidence>
<dbReference type="OrthoDB" id="270392at2759"/>
<dbReference type="NCBIfam" id="NF006336">
    <property type="entry name" value="PRK08566.1"/>
    <property type="match status" value="1"/>
</dbReference>
<feature type="compositionally biased region" description="Polar residues" evidence="19">
    <location>
        <begin position="1637"/>
        <end position="1647"/>
    </location>
</feature>
<dbReference type="HAMAP" id="MF_00317">
    <property type="entry name" value="DNApol_clamp_arch"/>
    <property type="match status" value="1"/>
</dbReference>
<dbReference type="PROSITE" id="PS01251">
    <property type="entry name" value="PCNA_1"/>
    <property type="match status" value="1"/>
</dbReference>
<keyword evidence="13 16" id="KW-0539">Nucleus</keyword>
<sequence>MKEQVSHQAPKVIKQLQFSLFNAQEAVKISEFEVTHRELYTATDRLPVKDGVLDRRLGTSDKNAFCETCGQSSANCVGHYAYIKLSMPVFHIGFFKHTIAILQCICKTCARVLLEEPDRRVFIKRFRRPNLENMQRQAITKAVNTMARKIVHCPYCASINGTVKKAGPLKIIHDKYRAKKAAPELEAFRKTFESAIEFQKELGMYVNRPVHEDLHALKVLDLFKRISDEDCELLGLRPAYGRPEEFIWQYISVPPVCIRPSVAQDGASNEDDLTVKLTEIVFTNAIIKQGIAKGSPTPQFMEQWEFLQLCVALYINSEVPGIQNQPGQKPIRGFVQRLKGKQGRFRGNLSGKRVDFSGRTVISPDPNLRIDEVAVPERVAKILTYPERVTSHNIELLRKAVRNGPEVHPGANFVARGENKKFLKFGNRASIADGLAIGDVVERHVIDGDVVLFNRQPSLHKLSIMCHRAKVRPWRSFRLNECVCGPYNADFDGDEMNLHVPQTEEARTEALELMSVKNNLVTPRNGEPVIAAIQDFITASFLLSRKDTFFDRRQFTQICCYLADANLQIDLPPPTIWKPVRLWTGKQIFNVLMRPNRASQIRVNVESKCHKWEEARAENYPFMASKPANDLSPNDGWLVVVNSEIMCGVMDKATVGSGKKKSIFGVIMRDYGPHEAAAAMNRLAKLCARYLANYGFSLGINDVIPGPELQQKKDVLVEKAYDDCQDAISLAKKGKLENKPGCNQEQTLEALISKLLSDVREKVGQICMKELSRQNAPLIMATCGSKGSVINVSQMVACVGQQIIAGHRVPDGFQDRSLPHFPKKSKEPPSKGFVRNSFFSGLRATEFLFHAISGREGLVDTAVKTAETGYMQRRLMKALEDLTTQYDLSVRNSTGGVVQFRYGDDGLDPACLEGDAQPIEFDRAWSHASASGSRAGRSLLPYEILEIVDRELANKKFTAECTPAYIATIRGYTTDRIAHRQAEMRQKWGMYDALEKDKSWDEYTDLSLGASIAEKAIVDNKAKVTQSQLKTFLDICWVKYVKARIEPGSTVGAVGAQSIGEPGTQMTLKTFHFAGVASMNVTLGVPRIKEIINASKNISTPIISCKLVTNNSEASARIVKGRLEKTMLGDVASVLEEAWAPEYTYIGIILDTDAIQKLQLELTLDDVKWAIVANKKLKVKQEAITVIPRKDRLRIYVDGADKYYRLRELKRGLPDVVVKGVTTIQRAVINIKDKDDSRGKKGDKELLVEGYGLQQCMVTEGVIGEHTTSNHVIEVAKVLGIEAARRTIINEIQYTMKSHDMIIDPRHVMLLGDVMSYKGEVLGITRFGVAKMKDSVLMLASFEKTTDHLFDASAYGKNDSIAGVSESIIMGNPAANCGTSMPALFSVPPHIGKPRKLLMLVAWSCLAGAWRDLHVLLTPTRRLLRCSFPDHHLPDPPCRVLLAHTSTTNPQRAPCALTPTMLEAKLEEAGALKKLLDAIKELVTDANFECNEEGLNLQAMDNSHVALVAVHLEESGFKSYRCDRPMPLGVNLASLTKVLKCAKDDDECTLKAADEADVLNLVYEAKNSDRIAEYDMKLMDIDSDTLGIPDTDYDAEVIMSSAEFARIVRDLSQLGESVRIEVSKEGVRFASDGESANGSVLLKSSNDPGRVRTDKERKADRARAKGIEVDDDDEEEEKGDGETKVKKEKSEKKVKKEKKGDDDDVEMDGEEEQEFKAESDEEEEKSEEEEEKTKKRKKKTNGSSKPAKKAKTSKKEKEEERPFSFSMNQHVSLTFSLKYLVNFAKSSSLTTTVELLMSNEVPLLVNYDFGNGFVRYYLAPKIGDE</sequence>